<dbReference type="AlphaFoldDB" id="A0A174T6C1"/>
<sequence>MKKEWMEPVVEVQEFAANEYVAACGDSGKVYKFVCDAGQYGHNYNVYYYDGSGQKKYIAKEGSWGGWGSQAQFSGYHPCNKTHEAESNSGFISGFIDDQSTRDDEATPVVIWTENGTNVHCTTRLDINTWETAKS</sequence>
<evidence type="ECO:0000313" key="1">
    <source>
        <dbReference type="EMBL" id="CUQ03468.1"/>
    </source>
</evidence>
<dbReference type="EMBL" id="CZAL01000035">
    <property type="protein sequence ID" value="CUQ03468.1"/>
    <property type="molecule type" value="Genomic_DNA"/>
</dbReference>
<protein>
    <submittedName>
        <fullName evidence="1">Uncharacterized protein</fullName>
    </submittedName>
</protein>
<reference evidence="1 2" key="1">
    <citation type="submission" date="2015-09" db="EMBL/GenBank/DDBJ databases">
        <authorList>
            <consortium name="Pathogen Informatics"/>
        </authorList>
    </citation>
    <scope>NUCLEOTIDE SEQUENCE [LARGE SCALE GENOMIC DNA]</scope>
    <source>
        <strain evidence="1 2">2789STDY5834885</strain>
    </source>
</reference>
<accession>A0A174T6C1</accession>
<evidence type="ECO:0000313" key="2">
    <source>
        <dbReference type="Proteomes" id="UP000095709"/>
    </source>
</evidence>
<dbReference type="Proteomes" id="UP000095709">
    <property type="component" value="Unassembled WGS sequence"/>
</dbReference>
<gene>
    <name evidence="1" type="ORF">ERS852498_03450</name>
</gene>
<organism evidence="1 2">
    <name type="scientific">Fusicatenibacter saccharivorans</name>
    <dbReference type="NCBI Taxonomy" id="1150298"/>
    <lineage>
        <taxon>Bacteria</taxon>
        <taxon>Bacillati</taxon>
        <taxon>Bacillota</taxon>
        <taxon>Clostridia</taxon>
        <taxon>Lachnospirales</taxon>
        <taxon>Lachnospiraceae</taxon>
        <taxon>Fusicatenibacter</taxon>
    </lineage>
</organism>
<name>A0A174T6C1_9FIRM</name>
<proteinExistence type="predicted"/>
<dbReference type="RefSeq" id="WP_055268347.1">
    <property type="nucleotide sequence ID" value="NZ_CZAL01000035.1"/>
</dbReference>